<feature type="region of interest" description="Disordered" evidence="1">
    <location>
        <begin position="66"/>
        <end position="85"/>
    </location>
</feature>
<reference evidence="2 3" key="1">
    <citation type="submission" date="2016-10" db="EMBL/GenBank/DDBJ databases">
        <authorList>
            <person name="Varghese N."/>
        </authorList>
    </citation>
    <scope>NUCLEOTIDE SEQUENCE [LARGE SCALE GENOMIC DNA]</scope>
</reference>
<evidence type="ECO:0000256" key="1">
    <source>
        <dbReference type="SAM" id="MobiDB-lite"/>
    </source>
</evidence>
<protein>
    <submittedName>
        <fullName evidence="2">Uncharacterized protein</fullName>
    </submittedName>
</protein>
<name>A0A1Y6LC28_ZYMTR</name>
<gene>
    <name evidence="2" type="ORF">ZT1A5_G3443</name>
</gene>
<organism evidence="2 3">
    <name type="scientific">Zymoseptoria tritici ST99CH_1A5</name>
    <dbReference type="NCBI Taxonomy" id="1276529"/>
    <lineage>
        <taxon>Eukaryota</taxon>
        <taxon>Fungi</taxon>
        <taxon>Dikarya</taxon>
        <taxon>Ascomycota</taxon>
        <taxon>Pezizomycotina</taxon>
        <taxon>Dothideomycetes</taxon>
        <taxon>Dothideomycetidae</taxon>
        <taxon>Mycosphaerellales</taxon>
        <taxon>Mycosphaerellaceae</taxon>
        <taxon>Zymoseptoria</taxon>
    </lineage>
</organism>
<dbReference type="AlphaFoldDB" id="A0A1Y6LC28"/>
<evidence type="ECO:0000313" key="3">
    <source>
        <dbReference type="Proteomes" id="UP000215453"/>
    </source>
</evidence>
<evidence type="ECO:0000313" key="2">
    <source>
        <dbReference type="EMBL" id="SMY22004.1"/>
    </source>
</evidence>
<dbReference type="Proteomes" id="UP000215453">
    <property type="component" value="Chromosome 3"/>
</dbReference>
<sequence length="85" mass="9679">MAAKNPAKLRVSSDDRSNLRWQDCATPTFDWSAQLYGSNLIFSPIYFFRIYPGIERSMSSHDVNLTETTSMSEEATSTDILQRPL</sequence>
<feature type="compositionally biased region" description="Low complexity" evidence="1">
    <location>
        <begin position="66"/>
        <end position="78"/>
    </location>
</feature>
<proteinExistence type="predicted"/>
<dbReference type="EMBL" id="LT882678">
    <property type="protein sequence ID" value="SMY22004.1"/>
    <property type="molecule type" value="Genomic_DNA"/>
</dbReference>
<accession>A0A1Y6LC28</accession>